<evidence type="ECO:0000256" key="3">
    <source>
        <dbReference type="ARBA" id="ARBA00006958"/>
    </source>
</evidence>
<name>A0A9P0MCN4_ACAOB</name>
<accession>A0A9P0MCN4</accession>
<keyword evidence="6" id="KW-0378">Hydrolase</keyword>
<dbReference type="GO" id="GO:0004518">
    <property type="term" value="F:nuclease activity"/>
    <property type="evidence" value="ECO:0007669"/>
    <property type="project" value="UniProtKB-KW"/>
</dbReference>
<dbReference type="AlphaFoldDB" id="A0A9P0MCN4"/>
<evidence type="ECO:0000256" key="7">
    <source>
        <dbReference type="ARBA" id="ARBA00023242"/>
    </source>
</evidence>
<dbReference type="GO" id="GO:0046872">
    <property type="term" value="F:metal ion binding"/>
    <property type="evidence" value="ECO:0007669"/>
    <property type="project" value="UniProtKB-KW"/>
</dbReference>
<evidence type="ECO:0000259" key="8">
    <source>
        <dbReference type="Pfam" id="PF13359"/>
    </source>
</evidence>
<evidence type="ECO:0000256" key="1">
    <source>
        <dbReference type="ARBA" id="ARBA00001968"/>
    </source>
</evidence>
<evidence type="ECO:0000256" key="4">
    <source>
        <dbReference type="ARBA" id="ARBA00022722"/>
    </source>
</evidence>
<dbReference type="GO" id="GO:0005634">
    <property type="term" value="C:nucleus"/>
    <property type="evidence" value="ECO:0007669"/>
    <property type="project" value="UniProtKB-SubCell"/>
</dbReference>
<reference evidence="9" key="1">
    <citation type="submission" date="2022-03" db="EMBL/GenBank/DDBJ databases">
        <authorList>
            <person name="Sayadi A."/>
        </authorList>
    </citation>
    <scope>NUCLEOTIDE SEQUENCE</scope>
</reference>
<dbReference type="InterPro" id="IPR045249">
    <property type="entry name" value="HARBI1-like"/>
</dbReference>
<dbReference type="PANTHER" id="PTHR22930:SF269">
    <property type="entry name" value="NUCLEASE HARBI1-LIKE PROTEIN"/>
    <property type="match status" value="1"/>
</dbReference>
<dbReference type="OrthoDB" id="1696965at2759"/>
<proteinExistence type="inferred from homology"/>
<keyword evidence="7" id="KW-0539">Nucleus</keyword>
<evidence type="ECO:0000256" key="2">
    <source>
        <dbReference type="ARBA" id="ARBA00004123"/>
    </source>
</evidence>
<dbReference type="Proteomes" id="UP001152888">
    <property type="component" value="Unassembled WGS sequence"/>
</dbReference>
<evidence type="ECO:0000256" key="6">
    <source>
        <dbReference type="ARBA" id="ARBA00022801"/>
    </source>
</evidence>
<keyword evidence="10" id="KW-1185">Reference proteome</keyword>
<evidence type="ECO:0000256" key="5">
    <source>
        <dbReference type="ARBA" id="ARBA00022723"/>
    </source>
</evidence>
<comment type="cofactor">
    <cofactor evidence="1">
        <name>a divalent metal cation</name>
        <dbReference type="ChEBI" id="CHEBI:60240"/>
    </cofactor>
</comment>
<dbReference type="Pfam" id="PF13359">
    <property type="entry name" value="DDE_Tnp_4"/>
    <property type="match status" value="2"/>
</dbReference>
<keyword evidence="4" id="KW-0540">Nuclease</keyword>
<sequence length="559" mass="63839">MGATTVSSIVRETVKAMWDILQPLHMKLPTENDFKNTAKEFYEKWNFPNCLGAIDGKHIRVKCPPHSGTMYYNYKNFFSIVLQAVTDANYRFITIDVGGYGKQSDGGTFRSSSLFHLIESKRLNIPEDGTLPLTMITVPYVFIGDEAYPLLNNLMKPFNRRNLDAEKEYYNMRLSRARRVVECAFGIISAKFRILFKPIEASPDLADDIIKCICILHNTIIDIEGIPIQDEQFLSQSESQCNNSDVVRANNRPTASATFIRETYKNYFPKTTEEWKKIALDFQERWDFPHCLGAMDGKYVQITAPVGSGSYYFNYKKTFSIVLMGIENANYEFIYCDVGTNGRVSDGGVIENTKFMKYLAANKLNLPPPETVVPGEPTLNYVFVGDEAFAIRHDFLKPYNQRELDYPKKVFNYRLSRARRVVENTFGILANRFRASELEETTWVPPSMKLLENVSKVFRGSLQIPCMGYMAKSSTSRYLHQVTTAEEDWKCRLHPPALPTDEITWICSECGDWMCKPSVELPKINMTLHEALQNPVLGISEPLCDDLVVCLSNPYQVLS</sequence>
<comment type="subcellular location">
    <subcellularLocation>
        <location evidence="2">Nucleus</location>
    </subcellularLocation>
</comment>
<protein>
    <recommendedName>
        <fullName evidence="8">DDE Tnp4 domain-containing protein</fullName>
    </recommendedName>
</protein>
<dbReference type="PANTHER" id="PTHR22930">
    <property type="match status" value="1"/>
</dbReference>
<keyword evidence="5" id="KW-0479">Metal-binding</keyword>
<evidence type="ECO:0000313" key="9">
    <source>
        <dbReference type="EMBL" id="CAH2016092.1"/>
    </source>
</evidence>
<feature type="domain" description="DDE Tnp4" evidence="8">
    <location>
        <begin position="295"/>
        <end position="435"/>
    </location>
</feature>
<comment type="caution">
    <text evidence="9">The sequence shown here is derived from an EMBL/GenBank/DDBJ whole genome shotgun (WGS) entry which is preliminary data.</text>
</comment>
<evidence type="ECO:0000313" key="10">
    <source>
        <dbReference type="Proteomes" id="UP001152888"/>
    </source>
</evidence>
<dbReference type="InterPro" id="IPR027806">
    <property type="entry name" value="HARBI1_dom"/>
</dbReference>
<dbReference type="EMBL" id="CAKOFQ010008812">
    <property type="protein sequence ID" value="CAH2016092.1"/>
    <property type="molecule type" value="Genomic_DNA"/>
</dbReference>
<feature type="domain" description="DDE Tnp4" evidence="8">
    <location>
        <begin position="54"/>
        <end position="218"/>
    </location>
</feature>
<dbReference type="GO" id="GO:0016787">
    <property type="term" value="F:hydrolase activity"/>
    <property type="evidence" value="ECO:0007669"/>
    <property type="project" value="UniProtKB-KW"/>
</dbReference>
<gene>
    <name evidence="9" type="ORF">ACAOBT_LOCUS35138</name>
</gene>
<comment type="similarity">
    <text evidence="3">Belongs to the HARBI1 family.</text>
</comment>
<organism evidence="9 10">
    <name type="scientific">Acanthoscelides obtectus</name>
    <name type="common">Bean weevil</name>
    <name type="synonym">Bruchus obtectus</name>
    <dbReference type="NCBI Taxonomy" id="200917"/>
    <lineage>
        <taxon>Eukaryota</taxon>
        <taxon>Metazoa</taxon>
        <taxon>Ecdysozoa</taxon>
        <taxon>Arthropoda</taxon>
        <taxon>Hexapoda</taxon>
        <taxon>Insecta</taxon>
        <taxon>Pterygota</taxon>
        <taxon>Neoptera</taxon>
        <taxon>Endopterygota</taxon>
        <taxon>Coleoptera</taxon>
        <taxon>Polyphaga</taxon>
        <taxon>Cucujiformia</taxon>
        <taxon>Chrysomeloidea</taxon>
        <taxon>Chrysomelidae</taxon>
        <taxon>Bruchinae</taxon>
        <taxon>Bruchini</taxon>
        <taxon>Acanthoscelides</taxon>
    </lineage>
</organism>